<comment type="caution">
    <text evidence="3">The sequence shown here is derived from an EMBL/GenBank/DDBJ whole genome shotgun (WGS) entry which is preliminary data.</text>
</comment>
<dbReference type="InterPro" id="IPR035903">
    <property type="entry name" value="HesB-like_dom_sf"/>
</dbReference>
<evidence type="ECO:0000259" key="2">
    <source>
        <dbReference type="Pfam" id="PF01521"/>
    </source>
</evidence>
<dbReference type="Proteomes" id="UP001168528">
    <property type="component" value="Unassembled WGS sequence"/>
</dbReference>
<dbReference type="InterPro" id="IPR000361">
    <property type="entry name" value="ATAP_core_dom"/>
</dbReference>
<gene>
    <name evidence="3" type="ORF">Q0590_12500</name>
</gene>
<dbReference type="Gene3D" id="2.60.300.12">
    <property type="entry name" value="HesB-like domain"/>
    <property type="match status" value="1"/>
</dbReference>
<name>A0ABT8R4R7_9BACT</name>
<dbReference type="PANTHER" id="PTHR10072:SF41">
    <property type="entry name" value="IRON-SULFUR CLUSTER ASSEMBLY 1 HOMOLOG, MITOCHONDRIAL"/>
    <property type="match status" value="1"/>
</dbReference>
<sequence length="106" mass="11623">MSILVSDKKIPVSITPKAISYIKDIMQQKNISPDEYGLRVGIKGGGCGGTSFLLGFDKAKTGDEAYTTENVLVFIEKKHVMYVLGLEIDFEEGEEESGFVFNNPNA</sequence>
<dbReference type="PANTHER" id="PTHR10072">
    <property type="entry name" value="IRON-SULFUR CLUSTER ASSEMBLY PROTEIN"/>
    <property type="match status" value="1"/>
</dbReference>
<feature type="domain" description="Core" evidence="2">
    <location>
        <begin position="12"/>
        <end position="106"/>
    </location>
</feature>
<dbReference type="InterPro" id="IPR016092">
    <property type="entry name" value="ATAP"/>
</dbReference>
<evidence type="ECO:0000256" key="1">
    <source>
        <dbReference type="ARBA" id="ARBA00006718"/>
    </source>
</evidence>
<comment type="similarity">
    <text evidence="1">Belongs to the HesB/IscA family.</text>
</comment>
<dbReference type="NCBIfam" id="TIGR00049">
    <property type="entry name" value="iron-sulfur cluster assembly accessory protein"/>
    <property type="match status" value="1"/>
</dbReference>
<dbReference type="Pfam" id="PF01521">
    <property type="entry name" value="Fe-S_biosyn"/>
    <property type="match status" value="1"/>
</dbReference>
<evidence type="ECO:0000313" key="4">
    <source>
        <dbReference type="Proteomes" id="UP001168528"/>
    </source>
</evidence>
<organism evidence="3 4">
    <name type="scientific">Rhodocytophaga aerolata</name>
    <dbReference type="NCBI Taxonomy" id="455078"/>
    <lineage>
        <taxon>Bacteria</taxon>
        <taxon>Pseudomonadati</taxon>
        <taxon>Bacteroidota</taxon>
        <taxon>Cytophagia</taxon>
        <taxon>Cytophagales</taxon>
        <taxon>Rhodocytophagaceae</taxon>
        <taxon>Rhodocytophaga</taxon>
    </lineage>
</organism>
<keyword evidence="4" id="KW-1185">Reference proteome</keyword>
<dbReference type="SUPFAM" id="SSF89360">
    <property type="entry name" value="HesB-like domain"/>
    <property type="match status" value="1"/>
</dbReference>
<reference evidence="3" key="1">
    <citation type="submission" date="2023-07" db="EMBL/GenBank/DDBJ databases">
        <title>The genome sequence of Rhodocytophaga aerolata KACC 12507.</title>
        <authorList>
            <person name="Zhang X."/>
        </authorList>
    </citation>
    <scope>NUCLEOTIDE SEQUENCE</scope>
    <source>
        <strain evidence="3">KACC 12507</strain>
    </source>
</reference>
<dbReference type="InterPro" id="IPR050322">
    <property type="entry name" value="Fe-S_cluster_asmbl/transfer"/>
</dbReference>
<accession>A0ABT8R4R7</accession>
<proteinExistence type="inferred from homology"/>
<protein>
    <submittedName>
        <fullName evidence="3">Iron-sulfur cluster assembly accessory protein</fullName>
    </submittedName>
</protein>
<evidence type="ECO:0000313" key="3">
    <source>
        <dbReference type="EMBL" id="MDO1447080.1"/>
    </source>
</evidence>
<dbReference type="RefSeq" id="WP_302037884.1">
    <property type="nucleotide sequence ID" value="NZ_JAUKPO010000006.1"/>
</dbReference>
<dbReference type="EMBL" id="JAUKPO010000006">
    <property type="protein sequence ID" value="MDO1447080.1"/>
    <property type="molecule type" value="Genomic_DNA"/>
</dbReference>